<dbReference type="InterPro" id="IPR039426">
    <property type="entry name" value="TonB-dep_rcpt-like"/>
</dbReference>
<evidence type="ECO:0000256" key="6">
    <source>
        <dbReference type="ARBA" id="ARBA00023077"/>
    </source>
</evidence>
<name>A0ABW9RLU5_9BACT</name>
<dbReference type="RefSeq" id="WP_155171122.1">
    <property type="nucleotide sequence ID" value="NZ_BAAAFL010000010.1"/>
</dbReference>
<dbReference type="PANTHER" id="PTHR30069:SF29">
    <property type="entry name" value="HEMOGLOBIN AND HEMOGLOBIN-HAPTOGLOBIN-BINDING PROTEIN 1-RELATED"/>
    <property type="match status" value="1"/>
</dbReference>
<feature type="domain" description="TonB-dependent receptor plug" evidence="13">
    <location>
        <begin position="48"/>
        <end position="148"/>
    </location>
</feature>
<dbReference type="InterPro" id="IPR037066">
    <property type="entry name" value="Plug_dom_sf"/>
</dbReference>
<keyword evidence="8" id="KW-0675">Receptor</keyword>
<comment type="similarity">
    <text evidence="10 11">Belongs to the TonB-dependent receptor family.</text>
</comment>
<dbReference type="Proteomes" id="UP000798808">
    <property type="component" value="Unassembled WGS sequence"/>
</dbReference>
<dbReference type="Gene3D" id="2.40.170.20">
    <property type="entry name" value="TonB-dependent receptor, beta-barrel domain"/>
    <property type="match status" value="1"/>
</dbReference>
<proteinExistence type="inferred from homology"/>
<evidence type="ECO:0008006" key="16">
    <source>
        <dbReference type="Google" id="ProtNLM"/>
    </source>
</evidence>
<evidence type="ECO:0000256" key="3">
    <source>
        <dbReference type="ARBA" id="ARBA00022452"/>
    </source>
</evidence>
<dbReference type="PANTHER" id="PTHR30069">
    <property type="entry name" value="TONB-DEPENDENT OUTER MEMBRANE RECEPTOR"/>
    <property type="match status" value="1"/>
</dbReference>
<dbReference type="SUPFAM" id="SSF56935">
    <property type="entry name" value="Porins"/>
    <property type="match status" value="1"/>
</dbReference>
<accession>A0ABW9RLU5</accession>
<evidence type="ECO:0000256" key="2">
    <source>
        <dbReference type="ARBA" id="ARBA00022448"/>
    </source>
</evidence>
<keyword evidence="4 10" id="KW-0812">Transmembrane</keyword>
<dbReference type="PROSITE" id="PS52016">
    <property type="entry name" value="TONB_DEPENDENT_REC_3"/>
    <property type="match status" value="1"/>
</dbReference>
<evidence type="ECO:0000313" key="15">
    <source>
        <dbReference type="Proteomes" id="UP000798808"/>
    </source>
</evidence>
<evidence type="ECO:0000256" key="1">
    <source>
        <dbReference type="ARBA" id="ARBA00004571"/>
    </source>
</evidence>
<evidence type="ECO:0000256" key="5">
    <source>
        <dbReference type="ARBA" id="ARBA00022729"/>
    </source>
</evidence>
<feature type="domain" description="TonB-dependent receptor-like beta-barrel" evidence="12">
    <location>
        <begin position="175"/>
        <end position="610"/>
    </location>
</feature>
<evidence type="ECO:0000259" key="13">
    <source>
        <dbReference type="Pfam" id="PF07715"/>
    </source>
</evidence>
<organism evidence="14 15">
    <name type="scientific">Fulvivirga kasyanovii</name>
    <dbReference type="NCBI Taxonomy" id="396812"/>
    <lineage>
        <taxon>Bacteria</taxon>
        <taxon>Pseudomonadati</taxon>
        <taxon>Bacteroidota</taxon>
        <taxon>Cytophagia</taxon>
        <taxon>Cytophagales</taxon>
        <taxon>Fulvivirgaceae</taxon>
        <taxon>Fulvivirga</taxon>
    </lineage>
</organism>
<protein>
    <recommendedName>
        <fullName evidence="16">TonB-dependent receptor</fullName>
    </recommendedName>
</protein>
<dbReference type="InterPro" id="IPR012910">
    <property type="entry name" value="Plug_dom"/>
</dbReference>
<keyword evidence="5" id="KW-0732">Signal</keyword>
<evidence type="ECO:0000256" key="7">
    <source>
        <dbReference type="ARBA" id="ARBA00023136"/>
    </source>
</evidence>
<keyword evidence="15" id="KW-1185">Reference proteome</keyword>
<gene>
    <name evidence="14" type="ORF">E1163_09060</name>
</gene>
<reference evidence="14 15" key="1">
    <citation type="submission" date="2019-02" db="EMBL/GenBank/DDBJ databases">
        <authorList>
            <person name="Goldberg S.R."/>
            <person name="Haltli B.A."/>
            <person name="Correa H."/>
            <person name="Russell K.G."/>
        </authorList>
    </citation>
    <scope>NUCLEOTIDE SEQUENCE [LARGE SCALE GENOMIC DNA]</scope>
    <source>
        <strain evidence="14 15">JCM 16186</strain>
    </source>
</reference>
<comment type="caution">
    <text evidence="14">The sequence shown here is derived from an EMBL/GenBank/DDBJ whole genome shotgun (WGS) entry which is preliminary data.</text>
</comment>
<dbReference type="InterPro" id="IPR036942">
    <property type="entry name" value="Beta-barrel_TonB_sf"/>
</dbReference>
<comment type="subcellular location">
    <subcellularLocation>
        <location evidence="1 10">Cell outer membrane</location>
        <topology evidence="1 10">Multi-pass membrane protein</topology>
    </subcellularLocation>
</comment>
<dbReference type="EMBL" id="SMLW01000483">
    <property type="protein sequence ID" value="MTI25088.1"/>
    <property type="molecule type" value="Genomic_DNA"/>
</dbReference>
<evidence type="ECO:0000313" key="14">
    <source>
        <dbReference type="EMBL" id="MTI25088.1"/>
    </source>
</evidence>
<keyword evidence="7 10" id="KW-0472">Membrane</keyword>
<dbReference type="Pfam" id="PF07715">
    <property type="entry name" value="Plug"/>
    <property type="match status" value="1"/>
</dbReference>
<evidence type="ECO:0000256" key="11">
    <source>
        <dbReference type="RuleBase" id="RU003357"/>
    </source>
</evidence>
<evidence type="ECO:0000256" key="4">
    <source>
        <dbReference type="ARBA" id="ARBA00022692"/>
    </source>
</evidence>
<keyword evidence="2 10" id="KW-0813">Transport</keyword>
<dbReference type="Pfam" id="PF00593">
    <property type="entry name" value="TonB_dep_Rec_b-barrel"/>
    <property type="match status" value="1"/>
</dbReference>
<evidence type="ECO:0000256" key="9">
    <source>
        <dbReference type="ARBA" id="ARBA00023237"/>
    </source>
</evidence>
<keyword evidence="9 10" id="KW-0998">Cell outer membrane</keyword>
<keyword evidence="6 11" id="KW-0798">TonB box</keyword>
<evidence type="ECO:0000256" key="8">
    <source>
        <dbReference type="ARBA" id="ARBA00023170"/>
    </source>
</evidence>
<evidence type="ECO:0000256" key="10">
    <source>
        <dbReference type="PROSITE-ProRule" id="PRU01360"/>
    </source>
</evidence>
<dbReference type="Gene3D" id="2.170.130.10">
    <property type="entry name" value="TonB-dependent receptor, plug domain"/>
    <property type="match status" value="1"/>
</dbReference>
<dbReference type="InterPro" id="IPR000531">
    <property type="entry name" value="Beta-barrel_TonB"/>
</dbReference>
<evidence type="ECO:0000259" key="12">
    <source>
        <dbReference type="Pfam" id="PF00593"/>
    </source>
</evidence>
<sequence length="638" mass="71453">MSYLRILLLPLVTGIFVQHVAAQEDTTTLVLDEISIEGSRLEKFTIGEKVEKISPVQREATEYSNLSELLTNFSGANIRSYGVSGLSTPSVRGTGSSHTAVFWEGVNLQSPTNGSLDLTLMPVSFVDDVSLQYGGAGSLFGSGTLGGAIHLGTEATMHEGFGGKVFQQIGSFGSTYTGANVNWKHQKVRASVRGFVNHADNDFTYFNRYTTREEEQNNASIDQHGILSELYYQHNGNSDISLKYWYQDNLVHIPDPASASGDARETQADEFHRAILKWKSQNSKRMFRGQSALLVHYLDYDDKLTEVSTTQSLSLVSEIEATYKLDKSTWLDAGINNTYDQAEVDSYAGEIPSRNQTGLYVSAKKLIAERLETNLGLRETLSDGDLSPLMPSLGLNYSLNNDFSLKSKVARSYRIPTFNDLYWKGGGAVGNPDLEPELGWSTELGILSEKRFDNSQLSVEITGYSNTISQWIQWVEVESVWSPVNVQKIWARGAELVLKYGYRLSDDWKLQFWGNYSYTKSTKQEISEGGNVQELDKQVIYTPLHQGKGSVNLVHTHFTLGVNQLYVGEQYVTGDNRRSIDPYTLTGVSASYQFLLSQKHALRISGQVKNAFNKDYEIRNARPMPRRNYHLSIIYQFN</sequence>
<keyword evidence="3 10" id="KW-1134">Transmembrane beta strand</keyword>